<dbReference type="InterPro" id="IPR002035">
    <property type="entry name" value="VWF_A"/>
</dbReference>
<feature type="non-terminal residue" evidence="4">
    <location>
        <position position="695"/>
    </location>
</feature>
<feature type="domain" description="VWFA" evidence="3">
    <location>
        <begin position="273"/>
        <end position="497"/>
    </location>
</feature>
<dbReference type="EMBL" id="JAFITO010000055">
    <property type="protein sequence ID" value="MBN4068800.1"/>
    <property type="molecule type" value="Genomic_DNA"/>
</dbReference>
<evidence type="ECO:0000313" key="4">
    <source>
        <dbReference type="EMBL" id="MBN4068800.1"/>
    </source>
</evidence>
<dbReference type="InterPro" id="IPR036465">
    <property type="entry name" value="vWFA_dom_sf"/>
</dbReference>
<feature type="chain" id="PRO_5045560527" description="VWFA domain-containing protein" evidence="2">
    <location>
        <begin position="27"/>
        <end position="695"/>
    </location>
</feature>
<feature type="region of interest" description="Disordered" evidence="1">
    <location>
        <begin position="360"/>
        <end position="379"/>
    </location>
</feature>
<accession>A0ABS3AZQ2</accession>
<comment type="caution">
    <text evidence="4">The sequence shown here is derived from an EMBL/GenBank/DDBJ whole genome shotgun (WGS) entry which is preliminary data.</text>
</comment>
<dbReference type="Gene3D" id="3.40.50.410">
    <property type="entry name" value="von Willebrand factor, type A domain"/>
    <property type="match status" value="1"/>
</dbReference>
<keyword evidence="2" id="KW-0732">Signal</keyword>
<proteinExistence type="predicted"/>
<reference evidence="4 5" key="1">
    <citation type="submission" date="2021-02" db="EMBL/GenBank/DDBJ databases">
        <title>Activity-based single-cell genomes from oceanic crustal fluid captures similar information to metagenomic and metatranscriptomic surveys with orders of magnitude less sampling.</title>
        <authorList>
            <person name="D'Angelo T.S."/>
            <person name="Orcutt B.N."/>
        </authorList>
    </citation>
    <scope>NUCLEOTIDE SEQUENCE [LARGE SCALE GENOMIC DNA]</scope>
    <source>
        <strain evidence="4">AH-315-G02</strain>
    </source>
</reference>
<evidence type="ECO:0000259" key="3">
    <source>
        <dbReference type="PROSITE" id="PS50234"/>
    </source>
</evidence>
<feature type="signal peptide" evidence="2">
    <location>
        <begin position="1"/>
        <end position="26"/>
    </location>
</feature>
<protein>
    <recommendedName>
        <fullName evidence="3">VWFA domain-containing protein</fullName>
    </recommendedName>
</protein>
<feature type="compositionally biased region" description="Polar residues" evidence="1">
    <location>
        <begin position="360"/>
        <end position="372"/>
    </location>
</feature>
<evidence type="ECO:0000256" key="1">
    <source>
        <dbReference type="SAM" id="MobiDB-lite"/>
    </source>
</evidence>
<gene>
    <name evidence="4" type="ORF">JYU06_04705</name>
</gene>
<sequence>MRNKTRQGCWYFVLFSLLLFAKISFATTNPTDVNTNHTVMRDNSITFTADGVNTGGTQYSSAEMVELGGSLYMEAKVFMKRYRSGSGDEELRIYYSVHDTSNNSGDSIEFVFDRLHNHGSGISDSAAEDVMLRIRRTSCGAPGSCSIERISRSGGLFSTGSQISISNAQVIADHAGEYSTADSGLQSGWAGELVLTPADLGWGYFPQVVGLLITAKSDGANAITNADGSGGAPAPQASYPFNNACSPTTSLDCNLNNVNAADWANLKLRYPVKYAVTLDNSGSMLAMDSGTDNRWTRAKRAADLFSATLGLFKDPYNMFDDEISIAQYSWSCSGNNATGDTTGSVPGIGAGTALVDVSNPPTGTSSLTSGNSADPAGNNCTPIRRGVEFALNDQLSFVNPLPADRIKEDRIAILLSDGLHNMPPAHVPYNPASDHTAAEKAFSQVRTISIGPDGIADTTLLANIATAFNGGIAYTHEAKYNQTDAFDDLLRAYLEALQAPLAINQVGEVGGFYNAGAPDKLVFIGVWNTASDASQLVVKRNFISMTPVAHYENTHIGYAASVYINPDSPGDDLSGSWEIDGASGGTAPDNEYVLADLRVMARFLVEQKPYNAGESLLLEVNLKDMASPLLGAEVSVEVAKPGEGLGNYLSTVQQNCEKKNPQLPSDEDDDIRLSCYGLTNVPGCLPAKTPTRENA</sequence>
<name>A0ABS3AZQ2_9BACT</name>
<dbReference type="PROSITE" id="PS50234">
    <property type="entry name" value="VWFA"/>
    <property type="match status" value="1"/>
</dbReference>
<dbReference type="SUPFAM" id="SSF53300">
    <property type="entry name" value="vWA-like"/>
    <property type="match status" value="1"/>
</dbReference>
<dbReference type="Proteomes" id="UP000717534">
    <property type="component" value="Unassembled WGS sequence"/>
</dbReference>
<evidence type="ECO:0000313" key="5">
    <source>
        <dbReference type="Proteomes" id="UP000717534"/>
    </source>
</evidence>
<organism evidence="4 5">
    <name type="scientific">Desulfotalea psychrophila</name>
    <dbReference type="NCBI Taxonomy" id="84980"/>
    <lineage>
        <taxon>Bacteria</taxon>
        <taxon>Pseudomonadati</taxon>
        <taxon>Thermodesulfobacteriota</taxon>
        <taxon>Desulfobulbia</taxon>
        <taxon>Desulfobulbales</taxon>
        <taxon>Desulfocapsaceae</taxon>
        <taxon>Desulfotalea</taxon>
    </lineage>
</organism>
<keyword evidence="5" id="KW-1185">Reference proteome</keyword>
<evidence type="ECO:0000256" key="2">
    <source>
        <dbReference type="SAM" id="SignalP"/>
    </source>
</evidence>